<proteinExistence type="predicted"/>
<protein>
    <submittedName>
        <fullName evidence="1">Uncharacterized protein</fullName>
    </submittedName>
</protein>
<organism evidence="1 2">
    <name type="scientific">Popillia japonica</name>
    <name type="common">Japanese beetle</name>
    <dbReference type="NCBI Taxonomy" id="7064"/>
    <lineage>
        <taxon>Eukaryota</taxon>
        <taxon>Metazoa</taxon>
        <taxon>Ecdysozoa</taxon>
        <taxon>Arthropoda</taxon>
        <taxon>Hexapoda</taxon>
        <taxon>Insecta</taxon>
        <taxon>Pterygota</taxon>
        <taxon>Neoptera</taxon>
        <taxon>Endopterygota</taxon>
        <taxon>Coleoptera</taxon>
        <taxon>Polyphaga</taxon>
        <taxon>Scarabaeiformia</taxon>
        <taxon>Scarabaeidae</taxon>
        <taxon>Rutelinae</taxon>
        <taxon>Popillia</taxon>
    </lineage>
</organism>
<sequence>MVLHEKIMEFHEESTELRKNRVLDFLKEHFQTNGDEIATKTLVNFTRESFFSPYYRNWKSAHRMNNRFLAKFGAWLQEEIKFPEVVLRCIPGPSSTSEGRPSKDFKDASVVIKRRKTEQLRKEKSTAELAFATSMKLRESGDPAGAQLLEEMTTTTPSRSKRILTRWRSPHNEQSSYSLEEAVALLISANLTKTQYNTLRSGANQHGHALYPPFYKVLERKKLFFDEKSTDIIWKNPRPASKRYCRPIRLQWVHETANISAQEEAAVKSEIENLIPYVSPIGKINFKMCLTMVDGKVCNALTNTSSMTCYLCGVKISQMNNIVSLRQLPVDPNSLEFGFVTQRPHRKLDDEMLQLVVINRDEQVINRDEQDTLSREEQIDLSEEEFSEENHSNGFINMYIYIIIKLVVINRDEQDTLSREEQIDLSEEEFSEENHSNGFINIYNFEDVIRESYPVRAAINWLCLQPDFRQCSLTLRKAFQTNPQLLTKWFHHPNNIKTNWVSFLEAARNHLFVLQHLTTIRKNQEASRGVVDIKQEQPRVQQCYLRDFLLQDILRK</sequence>
<dbReference type="EMBL" id="JASPKY010000714">
    <property type="protein sequence ID" value="KAK9686331.1"/>
    <property type="molecule type" value="Genomic_DNA"/>
</dbReference>
<comment type="caution">
    <text evidence="1">The sequence shown here is derived from an EMBL/GenBank/DDBJ whole genome shotgun (WGS) entry which is preliminary data.</text>
</comment>
<evidence type="ECO:0000313" key="2">
    <source>
        <dbReference type="Proteomes" id="UP001458880"/>
    </source>
</evidence>
<dbReference type="Proteomes" id="UP001458880">
    <property type="component" value="Unassembled WGS sequence"/>
</dbReference>
<dbReference type="AlphaFoldDB" id="A0AAW1IB19"/>
<accession>A0AAW1IB19</accession>
<reference evidence="1 2" key="1">
    <citation type="journal article" date="2024" name="BMC Genomics">
        <title>De novo assembly and annotation of Popillia japonica's genome with initial clues to its potential as an invasive pest.</title>
        <authorList>
            <person name="Cucini C."/>
            <person name="Boschi S."/>
            <person name="Funari R."/>
            <person name="Cardaioli E."/>
            <person name="Iannotti N."/>
            <person name="Marturano G."/>
            <person name="Paoli F."/>
            <person name="Bruttini M."/>
            <person name="Carapelli A."/>
            <person name="Frati F."/>
            <person name="Nardi F."/>
        </authorList>
    </citation>
    <scope>NUCLEOTIDE SEQUENCE [LARGE SCALE GENOMIC DNA]</scope>
    <source>
        <strain evidence="1">DMR45628</strain>
    </source>
</reference>
<name>A0AAW1IB19_POPJA</name>
<keyword evidence="2" id="KW-1185">Reference proteome</keyword>
<gene>
    <name evidence="1" type="ORF">QE152_g37275</name>
</gene>
<evidence type="ECO:0000313" key="1">
    <source>
        <dbReference type="EMBL" id="KAK9686331.1"/>
    </source>
</evidence>